<keyword evidence="6 10" id="KW-0378">Hydrolase</keyword>
<comment type="similarity">
    <text evidence="2">Belongs to the peptidase S1 family.</text>
</comment>
<keyword evidence="7 10" id="KW-0720">Serine protease</keyword>
<dbReference type="InterPro" id="IPR033116">
    <property type="entry name" value="TRYPSIN_SER"/>
</dbReference>
<dbReference type="PROSITE" id="PS00135">
    <property type="entry name" value="TRYPSIN_SER"/>
    <property type="match status" value="1"/>
</dbReference>
<dbReference type="InterPro" id="IPR018114">
    <property type="entry name" value="TRYPSIN_HIS"/>
</dbReference>
<dbReference type="FunFam" id="2.40.10.10:FF:000146">
    <property type="entry name" value="Serine protease 53"/>
    <property type="match status" value="1"/>
</dbReference>
<dbReference type="EMBL" id="KZ308690">
    <property type="protein sequence ID" value="KAG8233151.1"/>
    <property type="molecule type" value="Genomic_DNA"/>
</dbReference>
<dbReference type="PANTHER" id="PTHR24276:SF98">
    <property type="entry name" value="FI18310P1-RELATED"/>
    <property type="match status" value="1"/>
</dbReference>
<keyword evidence="8" id="KW-0865">Zymogen</keyword>
<dbReference type="PROSITE" id="PS50240">
    <property type="entry name" value="TRYPSIN_DOM"/>
    <property type="match status" value="1"/>
</dbReference>
<evidence type="ECO:0000313" key="14">
    <source>
        <dbReference type="Proteomes" id="UP000792457"/>
    </source>
</evidence>
<keyword evidence="5" id="KW-0732">Signal</keyword>
<dbReference type="Pfam" id="PF00089">
    <property type="entry name" value="Trypsin"/>
    <property type="match status" value="1"/>
</dbReference>
<dbReference type="GO" id="GO:0005576">
    <property type="term" value="C:extracellular region"/>
    <property type="evidence" value="ECO:0007669"/>
    <property type="project" value="UniProtKB-SubCell"/>
</dbReference>
<keyword evidence="3" id="KW-0964">Secreted</keyword>
<dbReference type="PRINTS" id="PR00722">
    <property type="entry name" value="CHYMOTRYPSIN"/>
</dbReference>
<evidence type="ECO:0000256" key="2">
    <source>
        <dbReference type="ARBA" id="ARBA00007664"/>
    </source>
</evidence>
<comment type="subcellular location">
    <subcellularLocation>
        <location evidence="1">Secreted</location>
    </subcellularLocation>
</comment>
<evidence type="ECO:0000256" key="4">
    <source>
        <dbReference type="ARBA" id="ARBA00022670"/>
    </source>
</evidence>
<protein>
    <recommendedName>
        <fullName evidence="12">Peptidase S1 domain-containing protein</fullName>
    </recommendedName>
</protein>
<evidence type="ECO:0000256" key="3">
    <source>
        <dbReference type="ARBA" id="ARBA00022525"/>
    </source>
</evidence>
<organism evidence="13 14">
    <name type="scientific">Ladona fulva</name>
    <name type="common">Scarce chaser dragonfly</name>
    <name type="synonym">Libellula fulva</name>
    <dbReference type="NCBI Taxonomy" id="123851"/>
    <lineage>
        <taxon>Eukaryota</taxon>
        <taxon>Metazoa</taxon>
        <taxon>Ecdysozoa</taxon>
        <taxon>Arthropoda</taxon>
        <taxon>Hexapoda</taxon>
        <taxon>Insecta</taxon>
        <taxon>Pterygota</taxon>
        <taxon>Palaeoptera</taxon>
        <taxon>Odonata</taxon>
        <taxon>Epiprocta</taxon>
        <taxon>Anisoptera</taxon>
        <taxon>Libelluloidea</taxon>
        <taxon>Libellulidae</taxon>
        <taxon>Ladona</taxon>
    </lineage>
</organism>
<evidence type="ECO:0000313" key="13">
    <source>
        <dbReference type="EMBL" id="KAG8233151.1"/>
    </source>
</evidence>
<dbReference type="SMART" id="SM00020">
    <property type="entry name" value="Tryp_SPc"/>
    <property type="match status" value="1"/>
</dbReference>
<evidence type="ECO:0000256" key="1">
    <source>
        <dbReference type="ARBA" id="ARBA00004613"/>
    </source>
</evidence>
<evidence type="ECO:0000256" key="10">
    <source>
        <dbReference type="RuleBase" id="RU363034"/>
    </source>
</evidence>
<dbReference type="GO" id="GO:0004252">
    <property type="term" value="F:serine-type endopeptidase activity"/>
    <property type="evidence" value="ECO:0007669"/>
    <property type="project" value="InterPro"/>
</dbReference>
<dbReference type="GO" id="GO:0006508">
    <property type="term" value="P:proteolysis"/>
    <property type="evidence" value="ECO:0007669"/>
    <property type="project" value="UniProtKB-KW"/>
</dbReference>
<evidence type="ECO:0000256" key="9">
    <source>
        <dbReference type="ARBA" id="ARBA00023157"/>
    </source>
</evidence>
<dbReference type="SUPFAM" id="SSF50494">
    <property type="entry name" value="Trypsin-like serine proteases"/>
    <property type="match status" value="1"/>
</dbReference>
<evidence type="ECO:0000256" key="11">
    <source>
        <dbReference type="SAM" id="MobiDB-lite"/>
    </source>
</evidence>
<dbReference type="PROSITE" id="PS00134">
    <property type="entry name" value="TRYPSIN_HIS"/>
    <property type="match status" value="1"/>
</dbReference>
<comment type="caution">
    <text evidence="13">The sequence shown here is derived from an EMBL/GenBank/DDBJ whole genome shotgun (WGS) entry which is preliminary data.</text>
</comment>
<reference evidence="13" key="1">
    <citation type="submission" date="2013-04" db="EMBL/GenBank/DDBJ databases">
        <authorList>
            <person name="Qu J."/>
            <person name="Murali S.C."/>
            <person name="Bandaranaike D."/>
            <person name="Bellair M."/>
            <person name="Blankenburg K."/>
            <person name="Chao H."/>
            <person name="Dinh H."/>
            <person name="Doddapaneni H."/>
            <person name="Downs B."/>
            <person name="Dugan-Rocha S."/>
            <person name="Elkadiri S."/>
            <person name="Gnanaolivu R.D."/>
            <person name="Hernandez B."/>
            <person name="Javaid M."/>
            <person name="Jayaseelan J.C."/>
            <person name="Lee S."/>
            <person name="Li M."/>
            <person name="Ming W."/>
            <person name="Munidasa M."/>
            <person name="Muniz J."/>
            <person name="Nguyen L."/>
            <person name="Ongeri F."/>
            <person name="Osuji N."/>
            <person name="Pu L.-L."/>
            <person name="Puazo M."/>
            <person name="Qu C."/>
            <person name="Quiroz J."/>
            <person name="Raj R."/>
            <person name="Weissenberger G."/>
            <person name="Xin Y."/>
            <person name="Zou X."/>
            <person name="Han Y."/>
            <person name="Richards S."/>
            <person name="Worley K."/>
            <person name="Muzny D."/>
            <person name="Gibbs R."/>
        </authorList>
    </citation>
    <scope>NUCLEOTIDE SEQUENCE</scope>
    <source>
        <strain evidence="13">Sampled in the wild</strain>
    </source>
</reference>
<name>A0A8K0P491_LADFU</name>
<evidence type="ECO:0000256" key="8">
    <source>
        <dbReference type="ARBA" id="ARBA00023145"/>
    </source>
</evidence>
<evidence type="ECO:0000256" key="7">
    <source>
        <dbReference type="ARBA" id="ARBA00022825"/>
    </source>
</evidence>
<dbReference type="InterPro" id="IPR001254">
    <property type="entry name" value="Trypsin_dom"/>
</dbReference>
<sequence>MDKPLQKKHGNDTESKIHPTGRIIDGAPALRGQFPYQVVVYMDNSYMCGGSIISSQWILTAAHCALGFKNFVIIMGTTDRTKYQSGQQTAVTNISIVNSMYNKNNYNNDIAVLRVPTILFSPFVSPVQLPKATDSTKSFTGQAALVSGFGVTASGTVSNTLQYAAVNVISNYQCQQVFGTSYVAPTNICTKNVNNSKGTCNGDSGGPLVYLEGTRYTEIGIVSFGIKGCKGAPSAYTRVTSYLGWISQKTGIVIRK</sequence>
<dbReference type="PANTHER" id="PTHR24276">
    <property type="entry name" value="POLYSERASE-RELATED"/>
    <property type="match status" value="1"/>
</dbReference>
<evidence type="ECO:0000259" key="12">
    <source>
        <dbReference type="PROSITE" id="PS50240"/>
    </source>
</evidence>
<dbReference type="Gene3D" id="2.40.10.10">
    <property type="entry name" value="Trypsin-like serine proteases"/>
    <property type="match status" value="1"/>
</dbReference>
<dbReference type="InterPro" id="IPR009003">
    <property type="entry name" value="Peptidase_S1_PA"/>
</dbReference>
<proteinExistence type="inferred from homology"/>
<feature type="compositionally biased region" description="Basic and acidic residues" evidence="11">
    <location>
        <begin position="1"/>
        <end position="17"/>
    </location>
</feature>
<accession>A0A8K0P491</accession>
<feature type="domain" description="Peptidase S1" evidence="12">
    <location>
        <begin position="23"/>
        <end position="251"/>
    </location>
</feature>
<dbReference type="Proteomes" id="UP000792457">
    <property type="component" value="Unassembled WGS sequence"/>
</dbReference>
<evidence type="ECO:0000256" key="5">
    <source>
        <dbReference type="ARBA" id="ARBA00022729"/>
    </source>
</evidence>
<reference evidence="13" key="2">
    <citation type="submission" date="2017-10" db="EMBL/GenBank/DDBJ databases">
        <title>Ladona fulva Genome sequencing and assembly.</title>
        <authorList>
            <person name="Murali S."/>
            <person name="Richards S."/>
            <person name="Bandaranaike D."/>
            <person name="Bellair M."/>
            <person name="Blankenburg K."/>
            <person name="Chao H."/>
            <person name="Dinh H."/>
            <person name="Doddapaneni H."/>
            <person name="Dugan-Rocha S."/>
            <person name="Elkadiri S."/>
            <person name="Gnanaolivu R."/>
            <person name="Hernandez B."/>
            <person name="Skinner E."/>
            <person name="Javaid M."/>
            <person name="Lee S."/>
            <person name="Li M."/>
            <person name="Ming W."/>
            <person name="Munidasa M."/>
            <person name="Muniz J."/>
            <person name="Nguyen L."/>
            <person name="Hughes D."/>
            <person name="Osuji N."/>
            <person name="Pu L.-L."/>
            <person name="Puazo M."/>
            <person name="Qu C."/>
            <person name="Quiroz J."/>
            <person name="Raj R."/>
            <person name="Weissenberger G."/>
            <person name="Xin Y."/>
            <person name="Zou X."/>
            <person name="Han Y."/>
            <person name="Worley K."/>
            <person name="Muzny D."/>
            <person name="Gibbs R."/>
        </authorList>
    </citation>
    <scope>NUCLEOTIDE SEQUENCE</scope>
    <source>
        <strain evidence="13">Sampled in the wild</strain>
    </source>
</reference>
<keyword evidence="14" id="KW-1185">Reference proteome</keyword>
<keyword evidence="9" id="KW-1015">Disulfide bond</keyword>
<gene>
    <name evidence="13" type="ORF">J437_LFUL018509</name>
</gene>
<dbReference type="CDD" id="cd00190">
    <property type="entry name" value="Tryp_SPc"/>
    <property type="match status" value="1"/>
</dbReference>
<keyword evidence="4 10" id="KW-0645">Protease</keyword>
<feature type="region of interest" description="Disordered" evidence="11">
    <location>
        <begin position="1"/>
        <end position="20"/>
    </location>
</feature>
<dbReference type="OrthoDB" id="5597713at2759"/>
<dbReference type="InterPro" id="IPR050430">
    <property type="entry name" value="Peptidase_S1"/>
</dbReference>
<dbReference type="AlphaFoldDB" id="A0A8K0P491"/>
<dbReference type="InterPro" id="IPR001314">
    <property type="entry name" value="Peptidase_S1A"/>
</dbReference>
<dbReference type="InterPro" id="IPR043504">
    <property type="entry name" value="Peptidase_S1_PA_chymotrypsin"/>
</dbReference>
<evidence type="ECO:0000256" key="6">
    <source>
        <dbReference type="ARBA" id="ARBA00022801"/>
    </source>
</evidence>